<dbReference type="PANTHER" id="PTHR11202">
    <property type="entry name" value="SPROUTY-RELATED, EVH1 DOMAIN-CONTAINING PROTEIN FAMILY MEMBER"/>
    <property type="match status" value="1"/>
</dbReference>
<dbReference type="InterPro" id="IPR033927">
    <property type="entry name" value="WASPfam_EVH1"/>
</dbReference>
<dbReference type="Pfam" id="PF00786">
    <property type="entry name" value="PBD"/>
    <property type="match status" value="1"/>
</dbReference>
<keyword evidence="12" id="KW-1185">Reference proteome</keyword>
<feature type="compositionally biased region" description="Polar residues" evidence="8">
    <location>
        <begin position="316"/>
        <end position="325"/>
    </location>
</feature>
<dbReference type="PROSITE" id="PS50108">
    <property type="entry name" value="CRIB"/>
    <property type="match status" value="1"/>
</dbReference>
<dbReference type="PROSITE" id="PS50229">
    <property type="entry name" value="WH1"/>
    <property type="match status" value="1"/>
</dbReference>
<keyword evidence="3" id="KW-0963">Cytoplasm</keyword>
<evidence type="ECO:0000313" key="12">
    <source>
        <dbReference type="Proteomes" id="UP000094527"/>
    </source>
</evidence>
<dbReference type="OMA" id="CHTGVAT"/>
<accession>A0A1D2N6P7</accession>
<keyword evidence="4" id="KW-0597">Phosphoprotein</keyword>
<comment type="subcellular location">
    <subcellularLocation>
        <location evidence="2">Cytoplasm</location>
        <location evidence="2">Cytoskeleton</location>
    </subcellularLocation>
    <subcellularLocation>
        <location evidence="1">Nucleus</location>
    </subcellularLocation>
</comment>
<evidence type="ECO:0000256" key="8">
    <source>
        <dbReference type="SAM" id="MobiDB-lite"/>
    </source>
</evidence>
<evidence type="ECO:0000259" key="10">
    <source>
        <dbReference type="PROSITE" id="PS50229"/>
    </source>
</evidence>
<feature type="compositionally biased region" description="Pro residues" evidence="8">
    <location>
        <begin position="560"/>
        <end position="585"/>
    </location>
</feature>
<dbReference type="InterPro" id="IPR000095">
    <property type="entry name" value="CRIB_dom"/>
</dbReference>
<dbReference type="SMART" id="SM00461">
    <property type="entry name" value="WH1"/>
    <property type="match status" value="1"/>
</dbReference>
<dbReference type="PANTHER" id="PTHR11202:SF36">
    <property type="entry name" value="ACTIN NUCLEATION-PROMOTING FACTOR WASL"/>
    <property type="match status" value="1"/>
</dbReference>
<dbReference type="Gene3D" id="3.90.810.10">
    <property type="entry name" value="CRIB domain"/>
    <property type="match status" value="1"/>
</dbReference>
<feature type="compositionally biased region" description="Low complexity" evidence="8">
    <location>
        <begin position="549"/>
        <end position="559"/>
    </location>
</feature>
<organism evidence="11 12">
    <name type="scientific">Orchesella cincta</name>
    <name type="common">Springtail</name>
    <name type="synonym">Podura cincta</name>
    <dbReference type="NCBI Taxonomy" id="48709"/>
    <lineage>
        <taxon>Eukaryota</taxon>
        <taxon>Metazoa</taxon>
        <taxon>Ecdysozoa</taxon>
        <taxon>Arthropoda</taxon>
        <taxon>Hexapoda</taxon>
        <taxon>Collembola</taxon>
        <taxon>Entomobryomorpha</taxon>
        <taxon>Entomobryoidea</taxon>
        <taxon>Orchesellidae</taxon>
        <taxon>Orchesellinae</taxon>
        <taxon>Orchesella</taxon>
    </lineage>
</organism>
<evidence type="ECO:0000259" key="9">
    <source>
        <dbReference type="PROSITE" id="PS50108"/>
    </source>
</evidence>
<feature type="compositionally biased region" description="Polar residues" evidence="8">
    <location>
        <begin position="524"/>
        <end position="541"/>
    </location>
</feature>
<name>A0A1D2N6P7_ORCCI</name>
<feature type="compositionally biased region" description="Polar residues" evidence="8">
    <location>
        <begin position="1"/>
        <end position="34"/>
    </location>
</feature>
<comment type="caution">
    <text evidence="11">The sequence shown here is derived from an EMBL/GenBank/DDBJ whole genome shotgun (WGS) entry which is preliminary data.</text>
</comment>
<dbReference type="EMBL" id="LJIJ01000195">
    <property type="protein sequence ID" value="ODN00646.1"/>
    <property type="molecule type" value="Genomic_DNA"/>
</dbReference>
<dbReference type="SMART" id="SM00285">
    <property type="entry name" value="PBD"/>
    <property type="match status" value="1"/>
</dbReference>
<evidence type="ECO:0000256" key="3">
    <source>
        <dbReference type="ARBA" id="ARBA00022490"/>
    </source>
</evidence>
<evidence type="ECO:0000313" key="11">
    <source>
        <dbReference type="EMBL" id="ODN00646.1"/>
    </source>
</evidence>
<proteinExistence type="predicted"/>
<dbReference type="GO" id="GO:0005634">
    <property type="term" value="C:nucleus"/>
    <property type="evidence" value="ECO:0007669"/>
    <property type="project" value="UniProtKB-SubCell"/>
</dbReference>
<dbReference type="InterPro" id="IPR036936">
    <property type="entry name" value="CRIB_dom_sf"/>
</dbReference>
<dbReference type="AlphaFoldDB" id="A0A1D2N6P7"/>
<evidence type="ECO:0000256" key="1">
    <source>
        <dbReference type="ARBA" id="ARBA00004123"/>
    </source>
</evidence>
<feature type="domain" description="WH1" evidence="10">
    <location>
        <begin position="177"/>
        <end position="286"/>
    </location>
</feature>
<sequence length="591" mass="64631">MSNSVYSTFRTPQPNRQRSFLNGATSARSSSTRGMESLYAAPSNSNSMHYFTPQHPGGSATLRRSPTVTSHEYAYMESRVGNGFSTLPSSFNRGVRGYDPLNTAPNRFKRRTDSFVETGSLNNFDFYRSQQGGSVSPSPDYDANMSYQQPVMRKPPPENKPSLLLSPDENRLIFEILGRGRQTLATAVGRLLVPTPDQQQWQKKDSTGAVCLVRDTTKKSYFIQVFSLRAKNMIFRQEIYNQFEYQMQQATFMTFEGDSSMVAILFADGTEACNFREALDSKLEAKRQRRSERETRKSRVLETQVNNVPPPQSNNHYASNNVNTTPSYPNGNTVTTTYTFSPAAAVTGFSKLRKSKGKEKDNKKKTKLTAKDIGTPMDFRHVQHVGWDPNKGFDLNLEDKHLRTFFEKAGVSATQLNDEKTRKFIYNFMEQHGVVDLVKNASSTTPPRAPPPIPPSSNNTAGPPPVPTRTPSIPNSNYPTSNKPPPPPPPPSRPVPPPPPAATYPGGSAAAPPPPPLRTTSSAIQNSPTPQYQQQSVSNGPSRPPMPKPSAAAVNGPSSAAPPPPPPPPPMPVGGGAPPPPPPTSPCCTCT</sequence>
<dbReference type="FunFam" id="3.90.810.10:FF:000003">
    <property type="entry name" value="Neural Wiskott-Aldrich syndrome protein-like"/>
    <property type="match status" value="1"/>
</dbReference>
<protein>
    <submittedName>
        <fullName evidence="11">Neural Wiskott-Aldrich syndrome protein</fullName>
    </submittedName>
</protein>
<dbReference type="Gene3D" id="2.30.29.30">
    <property type="entry name" value="Pleckstrin-homology domain (PH domain)/Phosphotyrosine-binding domain (PTB)"/>
    <property type="match status" value="1"/>
</dbReference>
<dbReference type="Pfam" id="PF00568">
    <property type="entry name" value="WH1"/>
    <property type="match status" value="1"/>
</dbReference>
<feature type="domain" description="CRIB" evidence="9">
    <location>
        <begin position="373"/>
        <end position="386"/>
    </location>
</feature>
<keyword evidence="6" id="KW-0206">Cytoskeleton</keyword>
<feature type="region of interest" description="Disordered" evidence="8">
    <location>
        <begin position="440"/>
        <end position="591"/>
    </location>
</feature>
<dbReference type="CDD" id="cd00132">
    <property type="entry name" value="CRIB"/>
    <property type="match status" value="1"/>
</dbReference>
<keyword evidence="7" id="KW-0539">Nucleus</keyword>
<evidence type="ECO:0000256" key="4">
    <source>
        <dbReference type="ARBA" id="ARBA00022553"/>
    </source>
</evidence>
<evidence type="ECO:0000256" key="5">
    <source>
        <dbReference type="ARBA" id="ARBA00022737"/>
    </source>
</evidence>
<dbReference type="InterPro" id="IPR011993">
    <property type="entry name" value="PH-like_dom_sf"/>
</dbReference>
<feature type="compositionally biased region" description="Low complexity" evidence="8">
    <location>
        <begin position="469"/>
        <end position="481"/>
    </location>
</feature>
<dbReference type="InterPro" id="IPR000697">
    <property type="entry name" value="WH1/EVH1_dom"/>
</dbReference>
<gene>
    <name evidence="11" type="ORF">Ocin01_06047</name>
</gene>
<keyword evidence="5" id="KW-0677">Repeat</keyword>
<evidence type="ECO:0000256" key="6">
    <source>
        <dbReference type="ARBA" id="ARBA00023212"/>
    </source>
</evidence>
<feature type="region of interest" description="Disordered" evidence="8">
    <location>
        <begin position="285"/>
        <end position="325"/>
    </location>
</feature>
<dbReference type="SUPFAM" id="SSF47912">
    <property type="entry name" value="Wiscott-Aldrich syndrome protein, WASP, C-terminal domain"/>
    <property type="match status" value="1"/>
</dbReference>
<reference evidence="11 12" key="1">
    <citation type="journal article" date="2016" name="Genome Biol. Evol.">
        <title>Gene Family Evolution Reflects Adaptation to Soil Environmental Stressors in the Genome of the Collembolan Orchesella cincta.</title>
        <authorList>
            <person name="Faddeeva-Vakhrusheva A."/>
            <person name="Derks M.F."/>
            <person name="Anvar S.Y."/>
            <person name="Agamennone V."/>
            <person name="Suring W."/>
            <person name="Smit S."/>
            <person name="van Straalen N.M."/>
            <person name="Roelofs D."/>
        </authorList>
    </citation>
    <scope>NUCLEOTIDE SEQUENCE [LARGE SCALE GENOMIC DNA]</scope>
    <source>
        <tissue evidence="11">Mixed pool</tissue>
    </source>
</reference>
<feature type="compositionally biased region" description="Pro residues" evidence="8">
    <location>
        <begin position="482"/>
        <end position="502"/>
    </location>
</feature>
<dbReference type="CDD" id="cd01205">
    <property type="entry name" value="EVH1_WASP-like"/>
    <property type="match status" value="1"/>
</dbReference>
<feature type="compositionally biased region" description="Basic and acidic residues" evidence="8">
    <location>
        <begin position="285"/>
        <end position="300"/>
    </location>
</feature>
<dbReference type="InterPro" id="IPR011026">
    <property type="entry name" value="WAS_C"/>
</dbReference>
<dbReference type="GO" id="GO:0007015">
    <property type="term" value="P:actin filament organization"/>
    <property type="evidence" value="ECO:0007669"/>
    <property type="project" value="InterPro"/>
</dbReference>
<evidence type="ECO:0000256" key="7">
    <source>
        <dbReference type="ARBA" id="ARBA00023242"/>
    </source>
</evidence>
<dbReference type="GO" id="GO:0005856">
    <property type="term" value="C:cytoskeleton"/>
    <property type="evidence" value="ECO:0007669"/>
    <property type="project" value="UniProtKB-SubCell"/>
</dbReference>
<dbReference type="FunFam" id="2.30.29.30:FF:000130">
    <property type="entry name" value="neural Wiskott-Aldrich syndrome protein"/>
    <property type="match status" value="1"/>
</dbReference>
<dbReference type="OrthoDB" id="8963340at2759"/>
<dbReference type="STRING" id="48709.A0A1D2N6P7"/>
<evidence type="ECO:0000256" key="2">
    <source>
        <dbReference type="ARBA" id="ARBA00004245"/>
    </source>
</evidence>
<dbReference type="SUPFAM" id="SSF50729">
    <property type="entry name" value="PH domain-like"/>
    <property type="match status" value="1"/>
</dbReference>
<dbReference type="Proteomes" id="UP000094527">
    <property type="component" value="Unassembled WGS sequence"/>
</dbReference>
<feature type="region of interest" description="Disordered" evidence="8">
    <location>
        <begin position="1"/>
        <end position="35"/>
    </location>
</feature>